<evidence type="ECO:0000256" key="2">
    <source>
        <dbReference type="SAM" id="Phobius"/>
    </source>
</evidence>
<reference evidence="3" key="1">
    <citation type="submission" date="2011-04" db="EMBL/GenBank/DDBJ databases">
        <title>Evolution of plant cell wall degrading machinery underlies the functional diversity of forest fungi.</title>
        <authorList>
            <consortium name="US DOE Joint Genome Institute (JGI-PGF)"/>
            <person name="Eastwood D.C."/>
            <person name="Floudas D."/>
            <person name="Binder M."/>
            <person name="Majcherczyk A."/>
            <person name="Schneider P."/>
            <person name="Aerts A."/>
            <person name="Asiegbu F.O."/>
            <person name="Baker S.E."/>
            <person name="Barry K."/>
            <person name="Bendiksby M."/>
            <person name="Blumentritt M."/>
            <person name="Coutinho P.M."/>
            <person name="Cullen D."/>
            <person name="Cullen D."/>
            <person name="Gathman A."/>
            <person name="Goodell B."/>
            <person name="Henrissat B."/>
            <person name="Ihrmark K."/>
            <person name="Kauserud H."/>
            <person name="Kohler A."/>
            <person name="LaButti K."/>
            <person name="Lapidus A."/>
            <person name="Lavin J.L."/>
            <person name="Lee Y.-H."/>
            <person name="Lindquist E."/>
            <person name="Lilly W."/>
            <person name="Lucas S."/>
            <person name="Morin E."/>
            <person name="Murat C."/>
            <person name="Oguiza J.A."/>
            <person name="Park J."/>
            <person name="Pisabarro A.G."/>
            <person name="Riley R."/>
            <person name="Rosling A."/>
            <person name="Salamov A."/>
            <person name="Schmidt O."/>
            <person name="Schmutz J."/>
            <person name="Skrede I."/>
            <person name="Stenlid J."/>
            <person name="Wiebenga A."/>
            <person name="Xie X."/>
            <person name="Kues U."/>
            <person name="Hibbett D.S."/>
            <person name="Hoffmeister D."/>
            <person name="Hogberg N."/>
            <person name="Martin F."/>
            <person name="Grigoriev I.V."/>
            <person name="Watkinson S.C."/>
        </authorList>
    </citation>
    <scope>NUCLEOTIDE SEQUENCE</scope>
    <source>
        <strain evidence="3">S7.9</strain>
    </source>
</reference>
<sequence>MIVLHDAHSKMPQTPQESPPAYDEAVAGGSSTTSTPLQPIQPSPQKGQPLNGPQGVKPPSRRSAFVNGRTAPAMPQTTVFHYTNPNTGEQVASLLPPGHPEMVCLQQGGHISETKYGILGILAAIVWFPLGIGLCLLDRRVKCKRCGYVIDDGMCG</sequence>
<keyword evidence="2" id="KW-1133">Transmembrane helix</keyword>
<feature type="compositionally biased region" description="Polar residues" evidence="1">
    <location>
        <begin position="29"/>
        <end position="48"/>
    </location>
</feature>
<dbReference type="EMBL" id="GL945433">
    <property type="protein sequence ID" value="EGO25743.1"/>
    <property type="molecule type" value="Genomic_DNA"/>
</dbReference>
<organism>
    <name type="scientific">Serpula lacrymans var. lacrymans (strain S7.9)</name>
    <name type="common">Dry rot fungus</name>
    <dbReference type="NCBI Taxonomy" id="578457"/>
    <lineage>
        <taxon>Eukaryota</taxon>
        <taxon>Fungi</taxon>
        <taxon>Dikarya</taxon>
        <taxon>Basidiomycota</taxon>
        <taxon>Agaricomycotina</taxon>
        <taxon>Agaricomycetes</taxon>
        <taxon>Agaricomycetidae</taxon>
        <taxon>Boletales</taxon>
        <taxon>Coniophorineae</taxon>
        <taxon>Serpulaceae</taxon>
        <taxon>Serpula</taxon>
    </lineage>
</organism>
<feature type="transmembrane region" description="Helical" evidence="2">
    <location>
        <begin position="116"/>
        <end position="137"/>
    </location>
</feature>
<dbReference type="HOGENOM" id="CLU_121057_0_0_1"/>
<evidence type="ECO:0000256" key="1">
    <source>
        <dbReference type="SAM" id="MobiDB-lite"/>
    </source>
</evidence>
<dbReference type="OrthoDB" id="2564984at2759"/>
<dbReference type="KEGG" id="sla:SERLADRAFT_466318"/>
<protein>
    <submittedName>
        <fullName evidence="3">Uncharacterized protein</fullName>
    </submittedName>
</protein>
<keyword evidence="2" id="KW-0472">Membrane</keyword>
<dbReference type="InterPro" id="IPR019317">
    <property type="entry name" value="BRI3"/>
</dbReference>
<dbReference type="RefSeq" id="XP_007317865.1">
    <property type="nucleotide sequence ID" value="XM_007317803.1"/>
</dbReference>
<accession>F8NTS3</accession>
<name>F8NTS3_SERL9</name>
<dbReference type="GeneID" id="18819044"/>
<keyword evidence="2" id="KW-0812">Transmembrane</keyword>
<proteinExistence type="predicted"/>
<dbReference type="AlphaFoldDB" id="F8NTS3"/>
<feature type="region of interest" description="Disordered" evidence="1">
    <location>
        <begin position="1"/>
        <end position="69"/>
    </location>
</feature>
<evidence type="ECO:0000313" key="3">
    <source>
        <dbReference type="EMBL" id="EGO25743.1"/>
    </source>
</evidence>
<dbReference type="Pfam" id="PF10164">
    <property type="entry name" value="BRI3"/>
    <property type="match status" value="1"/>
</dbReference>
<dbReference type="Proteomes" id="UP000008064">
    <property type="component" value="Unassembled WGS sequence"/>
</dbReference>
<gene>
    <name evidence="3" type="ORF">SERLADRAFT_466318</name>
</gene>